<dbReference type="EMBL" id="JAJFAZ020000002">
    <property type="protein sequence ID" value="KAI5346189.1"/>
    <property type="molecule type" value="Genomic_DNA"/>
</dbReference>
<feature type="region of interest" description="Disordered" evidence="1">
    <location>
        <begin position="1"/>
        <end position="57"/>
    </location>
</feature>
<evidence type="ECO:0000256" key="1">
    <source>
        <dbReference type="SAM" id="MobiDB-lite"/>
    </source>
</evidence>
<feature type="compositionally biased region" description="Low complexity" evidence="1">
    <location>
        <begin position="19"/>
        <end position="31"/>
    </location>
</feature>
<evidence type="ECO:0000313" key="3">
    <source>
        <dbReference type="Proteomes" id="UP001054821"/>
    </source>
</evidence>
<sequence>MNQSAKIWNISTPRRRTSPPHLLLLSVSVSPNTEPNHTEKSAPRPHRFQELRSGVRSQKLTNRGLGFDAWWRLNTEPNQSEPRPSSNGRCSLQIPGEIWMLGFRA</sequence>
<reference evidence="2 3" key="1">
    <citation type="journal article" date="2022" name="G3 (Bethesda)">
        <title>Whole-genome sequence and methylome profiling of the almond [Prunus dulcis (Mill.) D.A. Webb] cultivar 'Nonpareil'.</title>
        <authorList>
            <person name="D'Amico-Willman K.M."/>
            <person name="Ouma W.Z."/>
            <person name="Meulia T."/>
            <person name="Sideli G.M."/>
            <person name="Gradziel T.M."/>
            <person name="Fresnedo-Ramirez J."/>
        </authorList>
    </citation>
    <scope>NUCLEOTIDE SEQUENCE [LARGE SCALE GENOMIC DNA]</scope>
    <source>
        <strain evidence="2">Clone GOH B32 T37-40</strain>
    </source>
</reference>
<feature type="compositionally biased region" description="Basic and acidic residues" evidence="1">
    <location>
        <begin position="36"/>
        <end position="50"/>
    </location>
</feature>
<keyword evidence="3" id="KW-1185">Reference proteome</keyword>
<accession>A0AAD4WP60</accession>
<dbReference type="Proteomes" id="UP001054821">
    <property type="component" value="Chromosome 2"/>
</dbReference>
<evidence type="ECO:0000313" key="2">
    <source>
        <dbReference type="EMBL" id="KAI5346189.1"/>
    </source>
</evidence>
<organism evidence="2 3">
    <name type="scientific">Prunus dulcis</name>
    <name type="common">Almond</name>
    <name type="synonym">Amygdalus dulcis</name>
    <dbReference type="NCBI Taxonomy" id="3755"/>
    <lineage>
        <taxon>Eukaryota</taxon>
        <taxon>Viridiplantae</taxon>
        <taxon>Streptophyta</taxon>
        <taxon>Embryophyta</taxon>
        <taxon>Tracheophyta</taxon>
        <taxon>Spermatophyta</taxon>
        <taxon>Magnoliopsida</taxon>
        <taxon>eudicotyledons</taxon>
        <taxon>Gunneridae</taxon>
        <taxon>Pentapetalae</taxon>
        <taxon>rosids</taxon>
        <taxon>fabids</taxon>
        <taxon>Rosales</taxon>
        <taxon>Rosaceae</taxon>
        <taxon>Amygdaloideae</taxon>
        <taxon>Amygdaleae</taxon>
        <taxon>Prunus</taxon>
    </lineage>
</organism>
<feature type="compositionally biased region" description="Polar residues" evidence="1">
    <location>
        <begin position="1"/>
        <end position="12"/>
    </location>
</feature>
<protein>
    <submittedName>
        <fullName evidence="2">Uncharacterized protein</fullName>
    </submittedName>
</protein>
<proteinExistence type="predicted"/>
<gene>
    <name evidence="2" type="ORF">L3X38_014068</name>
</gene>
<comment type="caution">
    <text evidence="2">The sequence shown here is derived from an EMBL/GenBank/DDBJ whole genome shotgun (WGS) entry which is preliminary data.</text>
</comment>
<name>A0AAD4WP60_PRUDU</name>
<dbReference type="AlphaFoldDB" id="A0AAD4WP60"/>